<dbReference type="Reactome" id="R-CEL-6791226">
    <property type="pathway name" value="Major pathway of rRNA processing in the nucleolus and cytosol"/>
</dbReference>
<dbReference type="GO" id="GO:0034388">
    <property type="term" value="C:Pwp2p-containing subcomplex of 90S preribosome"/>
    <property type="evidence" value="ECO:0000318"/>
    <property type="project" value="GO_Central"/>
</dbReference>
<dbReference type="Bgee" id="WBGene00012887">
    <property type="expression patterns" value="Expressed in germ line (C elegans) and 4 other cell types or tissues"/>
</dbReference>
<evidence type="ECO:0000256" key="3">
    <source>
        <dbReference type="PROSITE-ProRule" id="PRU00221"/>
    </source>
</evidence>
<dbReference type="SMR" id="O62477"/>
<dbReference type="PROSITE" id="PS50082">
    <property type="entry name" value="WD_REPEATS_2"/>
    <property type="match status" value="3"/>
</dbReference>
<keyword evidence="10" id="KW-1267">Proteomics identification</keyword>
<feature type="repeat" description="WD" evidence="3">
    <location>
        <begin position="226"/>
        <end position="268"/>
    </location>
</feature>
<dbReference type="InterPro" id="IPR015943">
    <property type="entry name" value="WD40/YVTN_repeat-like_dom_sf"/>
</dbReference>
<accession>O62478</accession>
<dbReference type="UCSC" id="Y45F10D.7">
    <property type="organism name" value="c. elegans"/>
</dbReference>
<evidence type="ECO:0000256" key="4">
    <source>
        <dbReference type="SAM" id="MobiDB-lite"/>
    </source>
</evidence>
<evidence type="ECO:0007829" key="10">
    <source>
        <dbReference type="PeptideAtlas" id="O62477"/>
    </source>
</evidence>
<dbReference type="InParanoid" id="O62477"/>
<dbReference type="PANTHER" id="PTHR22840">
    <property type="entry name" value="WD REPEAT-CONTAINING PROTEIN 36"/>
    <property type="match status" value="1"/>
</dbReference>
<dbReference type="PANTHER" id="PTHR22840:SF12">
    <property type="entry name" value="WD REPEAT-CONTAINING PROTEIN 36"/>
    <property type="match status" value="1"/>
</dbReference>
<dbReference type="PaxDb" id="6239-Y45F10D.7"/>
<reference evidence="7 8" key="1">
    <citation type="journal article" date="1998" name="Science">
        <title>Genome sequence of the nematode C. elegans: a platform for investigating biology.</title>
        <authorList>
            <consortium name="The C. elegans sequencing consortium"/>
            <person name="Sulson J.E."/>
            <person name="Waterston R."/>
        </authorList>
    </citation>
    <scope>NUCLEOTIDE SEQUENCE [LARGE SCALE GENOMIC DNA]</scope>
    <source>
        <strain evidence="7 8">Bristol N2</strain>
    </source>
</reference>
<dbReference type="InterPro" id="IPR036322">
    <property type="entry name" value="WD40_repeat_dom_sf"/>
</dbReference>
<evidence type="ECO:0000313" key="8">
    <source>
        <dbReference type="Proteomes" id="UP000001940"/>
    </source>
</evidence>
<dbReference type="eggNOG" id="KOG1539">
    <property type="taxonomic scope" value="Eukaryota"/>
</dbReference>
<dbReference type="HOGENOM" id="CLU_002774_2_0_1"/>
<dbReference type="Pfam" id="PF25168">
    <property type="entry name" value="Beta-prop_WDR36-Utp21_2nd"/>
    <property type="match status" value="1"/>
</dbReference>
<keyword evidence="2" id="KW-0677">Repeat</keyword>
<dbReference type="InterPro" id="IPR007319">
    <property type="entry name" value="WDR36/Utp21_C"/>
</dbReference>
<dbReference type="STRING" id="6239.Y45F10D.7.1"/>
<dbReference type="SMART" id="SM00320">
    <property type="entry name" value="WD40"/>
    <property type="match status" value="9"/>
</dbReference>
<gene>
    <name evidence="7" type="ORF">CELE_Y45F10D.7</name>
    <name evidence="7 9" type="ORF">Y45F10D.7</name>
</gene>
<dbReference type="PROSITE" id="PS00678">
    <property type="entry name" value="WD_REPEATS_1"/>
    <property type="match status" value="1"/>
</dbReference>
<dbReference type="AlphaFoldDB" id="O62477"/>
<proteinExistence type="evidence at protein level"/>
<feature type="domain" description="WDR36/Utp21 N-terminal" evidence="6">
    <location>
        <begin position="39"/>
        <end position="304"/>
    </location>
</feature>
<dbReference type="GO" id="GO:0006364">
    <property type="term" value="P:rRNA processing"/>
    <property type="evidence" value="ECO:0000318"/>
    <property type="project" value="GO_Central"/>
</dbReference>
<evidence type="ECO:0000256" key="1">
    <source>
        <dbReference type="ARBA" id="ARBA00022574"/>
    </source>
</evidence>
<dbReference type="InterPro" id="IPR059157">
    <property type="entry name" value="WDR36-Utp21_N"/>
</dbReference>
<feature type="repeat" description="WD" evidence="3">
    <location>
        <begin position="583"/>
        <end position="624"/>
    </location>
</feature>
<dbReference type="AGR" id="WB:WBGene00012887"/>
<dbReference type="Gene3D" id="2.130.10.10">
    <property type="entry name" value="YVTN repeat-like/Quinoprotein amine dehydrogenase"/>
    <property type="match status" value="2"/>
</dbReference>
<dbReference type="EMBL" id="BX284604">
    <property type="protein sequence ID" value="CAA16382.5"/>
    <property type="molecule type" value="Genomic_DNA"/>
</dbReference>
<evidence type="ECO:0000313" key="7">
    <source>
        <dbReference type="EMBL" id="CAA16382.5"/>
    </source>
</evidence>
<evidence type="ECO:0000259" key="6">
    <source>
        <dbReference type="Pfam" id="PF25171"/>
    </source>
</evidence>
<dbReference type="PROSITE" id="PS50294">
    <property type="entry name" value="WD_REPEATS_REGION"/>
    <property type="match status" value="1"/>
</dbReference>
<evidence type="ECO:0000313" key="9">
    <source>
        <dbReference type="WormBase" id="Y45F10D.7"/>
    </source>
</evidence>
<sequence>MKRIQSELFAPYRFLGVVTGDVAPSIRSTFVAKKSALSVLCPIDNVIMQYNGKKLRAIGMSEPLSDKVSAVASSSTSVFAAHGTNITSLAFCRDIKDSIDLGAKIKIMTLIGTQLIAVDISSGIHVIDTSEGGLQMSLLMEGSDDFEITAICHPSTYLNKIVVGSSTGRMKIINFRTGKVIHEFQRSFDSRITIIEQTTALDVVVVGLENGEVMLFNVKMDKIITSFRHDAKITNVAFRDDGESTMVTADKNGTMAVWDLEKQELIGKITGIHSDEINCLYFVPGEPIMLSASLDNSLRLWIFDSADGMPRELVRLEGHSKPCASIKFVGKDHVLSAGKDGSIRKYDVSSLTMRQKLGTVGQGVKLNKEVQNVAEMAFGWQREAAWNNVFCRQVNDTKITTWQTRNNTSGAFTLEHDRFKKKVDFIDANATALCVSPCGNFVFIGYSTGHIDQFNAQSGRHVHSFTASTTVKKSKKSKNPRKGPTKTNGDIHNDTPAADSPITSLSVDQRGKELMSTDAQGHILFWSLSTKAINAKMFKKDVRLGICAPCPSNSLVALVAIAENGKESVILVDTVCHRVARAFETVGNKVNAMTFSSDGKWLLVADNDSYIRVFDVATSQLIDVLLFSKPCISMSYNETGQYLATVHEGERAVYTWANKVLFVAHINIRAHPADYLPSWSMISTEEGGTCDIDDDEDDLTTLMDQDIKAMKELQIDENLVTFSGLPSSRWANLPDLALIKERNKPTDAVKKIKQAPFFLSASATLDGFEFETENIGDEMDGDSRYITSKRNLLELESSFTTLLRNAKTRDHLLDAFKTLQNMSLSAIDFQIRTLNPKTIPIFFRMLLEVLKTKTNFELVQAYAATATKIHRTIMWNASEGASEHEELTEVLEEMAQVQMESWNEMENLFVENMAVVQWIKNALL</sequence>
<feature type="domain" description="WDR36/Utp21 C-terminal" evidence="5">
    <location>
        <begin position="714"/>
        <end position="920"/>
    </location>
</feature>
<name>O62477_CAEEL</name>
<accession>O62477</accession>
<evidence type="ECO:0000259" key="5">
    <source>
        <dbReference type="Pfam" id="PF04192"/>
    </source>
</evidence>
<dbReference type="PeptideAtlas" id="O62477"/>
<dbReference type="Pfam" id="PF04192">
    <property type="entry name" value="Utp21"/>
    <property type="match status" value="1"/>
</dbReference>
<keyword evidence="1 3" id="KW-0853">WD repeat</keyword>
<dbReference type="FunFam" id="2.130.10.10:FF:002016">
    <property type="entry name" value="Protein CBG22378"/>
    <property type="match status" value="1"/>
</dbReference>
<dbReference type="GO" id="GO:0032040">
    <property type="term" value="C:small-subunit processome"/>
    <property type="evidence" value="ECO:0000318"/>
    <property type="project" value="GO_Central"/>
</dbReference>
<dbReference type="WormBase" id="Y45F10D.7">
    <property type="protein sequence ID" value="CE44839"/>
    <property type="gene ID" value="WBGene00012887"/>
</dbReference>
<dbReference type="OMA" id="FWIRTSG"/>
<dbReference type="OrthoDB" id="10250769at2759"/>
<feature type="repeat" description="WD" evidence="3">
    <location>
        <begin position="270"/>
        <end position="301"/>
    </location>
</feature>
<dbReference type="InterPro" id="IPR019775">
    <property type="entry name" value="WD40_repeat_CS"/>
</dbReference>
<dbReference type="Pfam" id="PF25171">
    <property type="entry name" value="Beta-prop_WDR36-Utp21_1st"/>
    <property type="match status" value="1"/>
</dbReference>
<feature type="compositionally biased region" description="Basic residues" evidence="4">
    <location>
        <begin position="472"/>
        <end position="484"/>
    </location>
</feature>
<evidence type="ECO:0000256" key="2">
    <source>
        <dbReference type="ARBA" id="ARBA00022737"/>
    </source>
</evidence>
<dbReference type="FunCoup" id="O62477">
    <property type="interactions" value="2845"/>
</dbReference>
<dbReference type="Proteomes" id="UP000001940">
    <property type="component" value="Chromosome IV"/>
</dbReference>
<feature type="region of interest" description="Disordered" evidence="4">
    <location>
        <begin position="465"/>
        <end position="503"/>
    </location>
</feature>
<protein>
    <submittedName>
        <fullName evidence="7">WD_REPEATS_REGION domain-containing protein</fullName>
    </submittedName>
</protein>
<dbReference type="InterPro" id="IPR001680">
    <property type="entry name" value="WD40_rpt"/>
</dbReference>
<keyword evidence="8" id="KW-1185">Reference proteome</keyword>
<dbReference type="PhylomeDB" id="O62477"/>
<dbReference type="SUPFAM" id="SSF50978">
    <property type="entry name" value="WD40 repeat-like"/>
    <property type="match status" value="2"/>
</dbReference>
<organism evidence="7 8">
    <name type="scientific">Caenorhabditis elegans</name>
    <dbReference type="NCBI Taxonomy" id="6239"/>
    <lineage>
        <taxon>Eukaryota</taxon>
        <taxon>Metazoa</taxon>
        <taxon>Ecdysozoa</taxon>
        <taxon>Nematoda</taxon>
        <taxon>Chromadorea</taxon>
        <taxon>Rhabditida</taxon>
        <taxon>Rhabditina</taxon>
        <taxon>Rhabditomorpha</taxon>
        <taxon>Rhabditoidea</taxon>
        <taxon>Rhabditidae</taxon>
        <taxon>Peloderinae</taxon>
        <taxon>Caenorhabditis</taxon>
    </lineage>
</organism>